<keyword evidence="4 7" id="KW-0169">Cobalamin biosynthesis</keyword>
<dbReference type="InterPro" id="IPR002586">
    <property type="entry name" value="CobQ/CobB/MinD/ParA_Nub-bd_dom"/>
</dbReference>
<evidence type="ECO:0000313" key="10">
    <source>
        <dbReference type="EMBL" id="MBI4921206.1"/>
    </source>
</evidence>
<reference evidence="10" key="1">
    <citation type="submission" date="2020-07" db="EMBL/GenBank/DDBJ databases">
        <title>Huge and variable diversity of episymbiotic CPR bacteria and DPANN archaea in groundwater ecosystems.</title>
        <authorList>
            <person name="He C.Y."/>
            <person name="Keren R."/>
            <person name="Whittaker M."/>
            <person name="Farag I.F."/>
            <person name="Doudna J."/>
            <person name="Cate J.H.D."/>
            <person name="Banfield J.F."/>
        </authorList>
    </citation>
    <scope>NUCLEOTIDE SEQUENCE</scope>
    <source>
        <strain evidence="10">NC_groundwater_1586_Pr3_B-0.1um_66_15</strain>
    </source>
</reference>
<gene>
    <name evidence="7" type="primary">cobQ</name>
    <name evidence="10" type="ORF">HY834_05615</name>
</gene>
<feature type="domain" description="CobB/CobQ-like glutamine amidotransferase" evidence="9">
    <location>
        <begin position="248"/>
        <end position="431"/>
    </location>
</feature>
<protein>
    <recommendedName>
        <fullName evidence="3 7">Cobyric acid synthase</fullName>
    </recommendedName>
</protein>
<comment type="caution">
    <text evidence="10">The sequence shown here is derived from an EMBL/GenBank/DDBJ whole genome shotgun (WGS) entry which is preliminary data.</text>
</comment>
<dbReference type="AlphaFoldDB" id="A0A933L2C2"/>
<dbReference type="SUPFAM" id="SSF52540">
    <property type="entry name" value="P-loop containing nucleoside triphosphate hydrolases"/>
    <property type="match status" value="1"/>
</dbReference>
<dbReference type="InterPro" id="IPR027417">
    <property type="entry name" value="P-loop_NTPase"/>
</dbReference>
<dbReference type="InterPro" id="IPR011698">
    <property type="entry name" value="GATase_3"/>
</dbReference>
<organism evidence="10 11">
    <name type="scientific">Devosia nanyangense</name>
    <dbReference type="NCBI Taxonomy" id="1228055"/>
    <lineage>
        <taxon>Bacteria</taxon>
        <taxon>Pseudomonadati</taxon>
        <taxon>Pseudomonadota</taxon>
        <taxon>Alphaproteobacteria</taxon>
        <taxon>Hyphomicrobiales</taxon>
        <taxon>Devosiaceae</taxon>
        <taxon>Devosia</taxon>
    </lineage>
</organism>
<evidence type="ECO:0000313" key="11">
    <source>
        <dbReference type="Proteomes" id="UP000782610"/>
    </source>
</evidence>
<evidence type="ECO:0000259" key="8">
    <source>
        <dbReference type="Pfam" id="PF01656"/>
    </source>
</evidence>
<keyword evidence="5 7" id="KW-0315">Glutamine amidotransferase</keyword>
<comment type="function">
    <text evidence="6 7">Catalyzes amidations at positions B, D, E, and G on adenosylcobyrinic A,C-diamide. NH(2) groups are provided by glutamine, and one molecule of ATP is hydrogenolyzed for each amidation.</text>
</comment>
<dbReference type="GO" id="GO:0003824">
    <property type="term" value="F:catalytic activity"/>
    <property type="evidence" value="ECO:0007669"/>
    <property type="project" value="InterPro"/>
</dbReference>
<comment type="pathway">
    <text evidence="1 7">Cofactor biosynthesis; adenosylcobalamin biosynthesis.</text>
</comment>
<dbReference type="Gene3D" id="3.40.50.880">
    <property type="match status" value="1"/>
</dbReference>
<feature type="active site" evidence="7">
    <location>
        <position position="424"/>
    </location>
</feature>
<dbReference type="InterPro" id="IPR033949">
    <property type="entry name" value="CobQ_GATase1"/>
</dbReference>
<dbReference type="GO" id="GO:0009236">
    <property type="term" value="P:cobalamin biosynthetic process"/>
    <property type="evidence" value="ECO:0007669"/>
    <property type="project" value="UniProtKB-UniRule"/>
</dbReference>
<name>A0A933L2C2_9HYPH</name>
<dbReference type="NCBIfam" id="NF001989">
    <property type="entry name" value="PRK00784.1"/>
    <property type="match status" value="1"/>
</dbReference>
<evidence type="ECO:0000256" key="2">
    <source>
        <dbReference type="ARBA" id="ARBA00006205"/>
    </source>
</evidence>
<dbReference type="InterPro" id="IPR004459">
    <property type="entry name" value="CobQ_synth"/>
</dbReference>
<dbReference type="EMBL" id="JACRAF010000017">
    <property type="protein sequence ID" value="MBI4921206.1"/>
    <property type="molecule type" value="Genomic_DNA"/>
</dbReference>
<evidence type="ECO:0000256" key="3">
    <source>
        <dbReference type="ARBA" id="ARBA00019833"/>
    </source>
</evidence>
<comment type="similarity">
    <text evidence="2 7">Belongs to the CobB/CobQ family. CobQ subfamily.</text>
</comment>
<evidence type="ECO:0000259" key="9">
    <source>
        <dbReference type="Pfam" id="PF07685"/>
    </source>
</evidence>
<dbReference type="SUPFAM" id="SSF52317">
    <property type="entry name" value="Class I glutamine amidotransferase-like"/>
    <property type="match status" value="1"/>
</dbReference>
<dbReference type="NCBIfam" id="TIGR00313">
    <property type="entry name" value="cobQ"/>
    <property type="match status" value="1"/>
</dbReference>
<dbReference type="HAMAP" id="MF_00028">
    <property type="entry name" value="CobQ"/>
    <property type="match status" value="1"/>
</dbReference>
<evidence type="ECO:0000256" key="1">
    <source>
        <dbReference type="ARBA" id="ARBA00004953"/>
    </source>
</evidence>
<feature type="domain" description="CobQ/CobB/MinD/ParA nucleotide binding" evidence="8">
    <location>
        <begin position="1"/>
        <end position="233"/>
    </location>
</feature>
<dbReference type="Gene3D" id="3.40.50.300">
    <property type="entry name" value="P-loop containing nucleotide triphosphate hydrolases"/>
    <property type="match status" value="1"/>
</dbReference>
<dbReference type="PANTHER" id="PTHR21343:SF1">
    <property type="entry name" value="COBYRIC ACID SYNTHASE"/>
    <property type="match status" value="1"/>
</dbReference>
<dbReference type="Proteomes" id="UP000782610">
    <property type="component" value="Unassembled WGS sequence"/>
</dbReference>
<proteinExistence type="inferred from homology"/>
<dbReference type="CDD" id="cd01750">
    <property type="entry name" value="GATase1_CobQ"/>
    <property type="match status" value="1"/>
</dbReference>
<evidence type="ECO:0000256" key="5">
    <source>
        <dbReference type="ARBA" id="ARBA00022962"/>
    </source>
</evidence>
<dbReference type="InterPro" id="IPR029062">
    <property type="entry name" value="Class_I_gatase-like"/>
</dbReference>
<dbReference type="PANTHER" id="PTHR21343">
    <property type="entry name" value="DETHIOBIOTIN SYNTHETASE"/>
    <property type="match status" value="1"/>
</dbReference>
<accession>A0A933L2C2</accession>
<sequence length="478" mass="49800">MFMGTGSDVGKSLIVAGLCRAFADRGLRVAPFKPQNMSNNAAVAADGGEIGRAQALQARAARREPVTAMNPVLLKPEHESGAQLIVRGKRIGSFPARDYWRMRGRLLPEVLAAFHELAASADLVLVEGAGSASEVNLRAADIANFGFARAANVPVVLIGDIDRGGVIAALAGTFAVIDPADAALIRATLVNKFRGDPVLFIDGRDVIAARTGVPCFGPLPFFAHAARLPAEDSLALDHQPKGAGPFIIAVPRLPRIANFDDLDPLRAEPNVSVVVVEPGAPLPQSADLILIPGSKATRADLGALRKFGWDIDILAHHRAGKPVLGLCGGYQMLGKTISDPAGIEGDPGISRGLGLLDVETTLGEVKELRIENAIHAASGAPISGYHMHMGVTGGHDRGRPFAHVGSEPEGAVSADGLVTGTYLHGLFASDSFRRAFLGAVADPALSYETGVEAALDGLAAHLERHLDLDAVLALAADA</sequence>
<dbReference type="Pfam" id="PF01656">
    <property type="entry name" value="CbiA"/>
    <property type="match status" value="1"/>
</dbReference>
<evidence type="ECO:0000256" key="6">
    <source>
        <dbReference type="ARBA" id="ARBA00025166"/>
    </source>
</evidence>
<feature type="active site" description="Nucleophile" evidence="7">
    <location>
        <position position="327"/>
    </location>
</feature>
<dbReference type="Pfam" id="PF07685">
    <property type="entry name" value="GATase_3"/>
    <property type="match status" value="1"/>
</dbReference>
<dbReference type="PROSITE" id="PS51274">
    <property type="entry name" value="GATASE_COBBQ"/>
    <property type="match status" value="1"/>
</dbReference>
<dbReference type="GO" id="GO:0015420">
    <property type="term" value="F:ABC-type vitamin B12 transporter activity"/>
    <property type="evidence" value="ECO:0007669"/>
    <property type="project" value="UniProtKB-UniRule"/>
</dbReference>
<evidence type="ECO:0000256" key="7">
    <source>
        <dbReference type="HAMAP-Rule" id="MF_00028"/>
    </source>
</evidence>
<evidence type="ECO:0000256" key="4">
    <source>
        <dbReference type="ARBA" id="ARBA00022573"/>
    </source>
</evidence>